<dbReference type="SUPFAM" id="SSF54060">
    <property type="entry name" value="His-Me finger endonucleases"/>
    <property type="match status" value="1"/>
</dbReference>
<dbReference type="InterPro" id="IPR044925">
    <property type="entry name" value="His-Me_finger_sf"/>
</dbReference>
<dbReference type="SMART" id="SM00507">
    <property type="entry name" value="HNHc"/>
    <property type="match status" value="1"/>
</dbReference>
<reference evidence="2" key="1">
    <citation type="submission" date="2014-05" db="EMBL/GenBank/DDBJ databases">
        <title>Complete genome sequence of Enterococcus faecalis bacteriophage ECP3.</title>
        <authorList>
            <person name="Kang H.-Y."/>
            <person name="Kim S."/>
            <person name="Kim J."/>
        </authorList>
    </citation>
    <scope>NUCLEOTIDE SEQUENCE [LARGE SCALE GENOMIC DNA]</scope>
    <source>
        <strain evidence="2">ECP3</strain>
    </source>
</reference>
<dbReference type="RefSeq" id="YP_009147043.1">
    <property type="nucleotide sequence ID" value="NC_027335.2"/>
</dbReference>
<evidence type="ECO:0000313" key="3">
    <source>
        <dbReference type="Proteomes" id="UP000030157"/>
    </source>
</evidence>
<sequence>MGTLIKAIKYICGIMDVESQRGETIMSEAKLTKEQLAKREQYGICRKRITGTVSSNAYVNIDKFLKAEYQGQSISSLAKEIGVDRALVSKVAVECGLKKSYKYKKKPNEVFIRLDKPLDNYAVSNLGNVIDIRNDRLKKPKPNKRGYLVYSFEVNGKAIYKLEHRLIAEKFIDNPDNKPEVNHIDGIVDNNSLDNLEWVTHAENMEHAHYVIETTKKGAESNFAKISAEQAIEIIKLLNIGLKPAEIKRRLPYATRGTVYGIRHQGNWHELDSYKEWLV</sequence>
<evidence type="ECO:0000313" key="2">
    <source>
        <dbReference type="EMBL" id="AII28402.1"/>
    </source>
</evidence>
<dbReference type="Pfam" id="PF13392">
    <property type="entry name" value="HNH_3"/>
    <property type="match status" value="1"/>
</dbReference>
<organism evidence="2 3">
    <name type="scientific">Enterococcus phage ECP3</name>
    <dbReference type="NCBI Taxonomy" id="1498168"/>
    <lineage>
        <taxon>Viruses</taxon>
        <taxon>Duplodnaviria</taxon>
        <taxon>Heunggongvirae</taxon>
        <taxon>Uroviricota</taxon>
        <taxon>Caudoviricetes</taxon>
        <taxon>Herelleviridae</taxon>
        <taxon>Brockvirinae</taxon>
        <taxon>Kochikohdavirus</taxon>
        <taxon>Kochikohdavirus ECP3</taxon>
    </lineage>
</organism>
<feature type="domain" description="HNH nuclease" evidence="1">
    <location>
        <begin position="155"/>
        <end position="205"/>
    </location>
</feature>
<dbReference type="InterPro" id="IPR003615">
    <property type="entry name" value="HNH_nuc"/>
</dbReference>
<dbReference type="Proteomes" id="UP000030157">
    <property type="component" value="Segment"/>
</dbReference>
<protein>
    <recommendedName>
        <fullName evidence="1">HNH nuclease domain-containing protein</fullName>
    </recommendedName>
</protein>
<proteinExistence type="predicted"/>
<evidence type="ECO:0000259" key="1">
    <source>
        <dbReference type="SMART" id="SM00507"/>
    </source>
</evidence>
<dbReference type="GeneID" id="24628091"/>
<keyword evidence="3" id="KW-1185">Reference proteome</keyword>
<dbReference type="EMBL" id="KJ801817">
    <property type="protein sequence ID" value="AII28402.1"/>
    <property type="molecule type" value="Genomic_DNA"/>
</dbReference>
<accession>A0A096XSW9</accession>
<name>A0A096XSW9_9CAUD</name>
<dbReference type="Gene3D" id="3.90.75.20">
    <property type="match status" value="1"/>
</dbReference>